<dbReference type="EMBL" id="GEBQ01022495">
    <property type="protein sequence ID" value="JAT17482.1"/>
    <property type="molecule type" value="Transcribed_RNA"/>
</dbReference>
<reference evidence="22" key="1">
    <citation type="submission" date="2015-11" db="EMBL/GenBank/DDBJ databases">
        <title>De novo transcriptome assembly of four potential Pierce s Disease insect vectors from Arizona vineyards.</title>
        <authorList>
            <person name="Tassone E.E."/>
        </authorList>
    </citation>
    <scope>NUCLEOTIDE SEQUENCE</scope>
</reference>
<dbReference type="PANTHER" id="PTHR28630">
    <property type="match status" value="1"/>
</dbReference>
<dbReference type="InterPro" id="IPR036249">
    <property type="entry name" value="Thioredoxin-like_sf"/>
</dbReference>
<dbReference type="EC" id="1.11.1.20" evidence="13"/>
<comment type="catalytic activity">
    <reaction evidence="16">
        <text>prostaglandin H2 + [thioredoxin]-dithiol = prostaglandin F2alpha + [thioredoxin]-disulfide</text>
        <dbReference type="Rhea" id="RHEA:28214"/>
        <dbReference type="Rhea" id="RHEA-COMP:10698"/>
        <dbReference type="Rhea" id="RHEA-COMP:10700"/>
        <dbReference type="ChEBI" id="CHEBI:29950"/>
        <dbReference type="ChEBI" id="CHEBI:50058"/>
        <dbReference type="ChEBI" id="CHEBI:57404"/>
        <dbReference type="ChEBI" id="CHEBI:57405"/>
        <dbReference type="EC" id="1.11.1.20"/>
    </reaction>
</comment>
<comment type="function">
    <text evidence="11">Catalyzes the reduction of prostaglandin-ethanolamide H(2) (prostamide H(2)) to prostamide F(2alpha) with NADPH as proton donor. Also able to reduce prostaglandin H(2) to prostaglandin F(2alpha).</text>
</comment>
<dbReference type="InterPro" id="IPR032801">
    <property type="entry name" value="PXL2A/B/C"/>
</dbReference>
<evidence type="ECO:0000256" key="15">
    <source>
        <dbReference type="ARBA" id="ARBA00041838"/>
    </source>
</evidence>
<dbReference type="GO" id="GO:0047017">
    <property type="term" value="F:prostaglandin F synthase activity"/>
    <property type="evidence" value="ECO:0007669"/>
    <property type="project" value="TreeGrafter"/>
</dbReference>
<dbReference type="EMBL" id="GEBQ01029007">
    <property type="protein sequence ID" value="JAT10970.1"/>
    <property type="molecule type" value="Transcribed_RNA"/>
</dbReference>
<dbReference type="EMBL" id="GEBQ01028018">
    <property type="protein sequence ID" value="JAT11959.1"/>
    <property type="molecule type" value="Transcribed_RNA"/>
</dbReference>
<evidence type="ECO:0000256" key="16">
    <source>
        <dbReference type="ARBA" id="ARBA00047917"/>
    </source>
</evidence>
<accession>A0A1B6M9A7</accession>
<keyword evidence="4" id="KW-0444">Lipid biosynthesis</keyword>
<dbReference type="GO" id="GO:0001516">
    <property type="term" value="P:prostaglandin biosynthetic process"/>
    <property type="evidence" value="ECO:0007669"/>
    <property type="project" value="UniProtKB-KW"/>
</dbReference>
<dbReference type="Pfam" id="PF13911">
    <property type="entry name" value="AhpC-TSA_2"/>
    <property type="match status" value="1"/>
</dbReference>
<comment type="catalytic activity">
    <reaction evidence="17">
        <text>prostamide F2alpha + [thioredoxin]-disulfide = prostamide H2 + [thioredoxin]-dithiol</text>
        <dbReference type="Rhea" id="RHEA:26373"/>
        <dbReference type="Rhea" id="RHEA-COMP:10698"/>
        <dbReference type="Rhea" id="RHEA-COMP:10700"/>
        <dbReference type="ChEBI" id="CHEBI:29950"/>
        <dbReference type="ChEBI" id="CHEBI:50058"/>
        <dbReference type="ChEBI" id="CHEBI:53081"/>
        <dbReference type="ChEBI" id="CHEBI:53082"/>
        <dbReference type="EC" id="1.11.1.20"/>
    </reaction>
</comment>
<evidence type="ECO:0000313" key="22">
    <source>
        <dbReference type="EMBL" id="JAT32499.1"/>
    </source>
</evidence>
<dbReference type="PANTHER" id="PTHR28630:SF29">
    <property type="entry name" value="PROSTAMIDE_PROSTAGLANDIN F SYNTHASE"/>
    <property type="match status" value="1"/>
</dbReference>
<evidence type="ECO:0000256" key="5">
    <source>
        <dbReference type="ARBA" id="ARBA00022585"/>
    </source>
</evidence>
<keyword evidence="8" id="KW-0560">Oxidoreductase</keyword>
<evidence type="ECO:0000313" key="21">
    <source>
        <dbReference type="EMBL" id="JAT28369.1"/>
    </source>
</evidence>
<dbReference type="SUPFAM" id="SSF52833">
    <property type="entry name" value="Thioredoxin-like"/>
    <property type="match status" value="1"/>
</dbReference>
<evidence type="ECO:0000256" key="6">
    <source>
        <dbReference type="ARBA" id="ARBA00022832"/>
    </source>
</evidence>
<dbReference type="AlphaFoldDB" id="A0A1B6M9A7"/>
<evidence type="ECO:0000256" key="10">
    <source>
        <dbReference type="ARBA" id="ARBA00023160"/>
    </source>
</evidence>
<keyword evidence="2" id="KW-0963">Cytoplasm</keyword>
<evidence type="ECO:0000256" key="13">
    <source>
        <dbReference type="ARBA" id="ARBA00039126"/>
    </source>
</evidence>
<keyword evidence="3" id="KW-0644">Prostaglandin metabolism</keyword>
<sequence>MAVDLTEIEKLELKNVSTGKMETLENLWKDKTCVIVFFRRWGCLYCRLWAKDVSQIANILGNNNIRLIGVGPEDLGAEEFKDGKFFDGELYVDVNKKVYSKIGFKRYNYMSILWYILSKVGRSAYNRGKAANLPWNLQGDGLQNGGCLIVEGGGKVLHSYRQEGAADQLANEKILEVLDLAAEFKPRLETDLDADESDNSERN</sequence>
<dbReference type="CDD" id="cd02970">
    <property type="entry name" value="PRX_like2"/>
    <property type="match status" value="1"/>
</dbReference>
<keyword evidence="9" id="KW-0443">Lipid metabolism</keyword>
<protein>
    <recommendedName>
        <fullName evidence="14">Prostamide/prostaglandin F synthase</fullName>
        <ecNumber evidence="13">1.11.1.20</ecNumber>
    </recommendedName>
    <alternativeName>
        <fullName evidence="15">Peroxiredoxin-like 2B</fullName>
    </alternativeName>
</protein>
<name>A0A1B6M9A7_9HEMI</name>
<comment type="subcellular location">
    <subcellularLocation>
        <location evidence="1">Cytoplasm</location>
        <location evidence="1">Cytosol</location>
    </subcellularLocation>
</comment>
<evidence type="ECO:0000256" key="12">
    <source>
        <dbReference type="ARBA" id="ARBA00037965"/>
    </source>
</evidence>
<evidence type="ECO:0000256" key="9">
    <source>
        <dbReference type="ARBA" id="ARBA00023098"/>
    </source>
</evidence>
<evidence type="ECO:0000313" key="19">
    <source>
        <dbReference type="EMBL" id="JAT11959.1"/>
    </source>
</evidence>
<evidence type="ECO:0000256" key="8">
    <source>
        <dbReference type="ARBA" id="ARBA00023002"/>
    </source>
</evidence>
<organism evidence="22">
    <name type="scientific">Graphocephala atropunctata</name>
    <dbReference type="NCBI Taxonomy" id="36148"/>
    <lineage>
        <taxon>Eukaryota</taxon>
        <taxon>Metazoa</taxon>
        <taxon>Ecdysozoa</taxon>
        <taxon>Arthropoda</taxon>
        <taxon>Hexapoda</taxon>
        <taxon>Insecta</taxon>
        <taxon>Pterygota</taxon>
        <taxon>Neoptera</taxon>
        <taxon>Paraneoptera</taxon>
        <taxon>Hemiptera</taxon>
        <taxon>Auchenorrhyncha</taxon>
        <taxon>Membracoidea</taxon>
        <taxon>Cicadellidae</taxon>
        <taxon>Cicadellinae</taxon>
        <taxon>Cicadellini</taxon>
        <taxon>Graphocephala</taxon>
    </lineage>
</organism>
<dbReference type="EMBL" id="GEBQ01007478">
    <property type="protein sequence ID" value="JAT32499.1"/>
    <property type="molecule type" value="Transcribed_RNA"/>
</dbReference>
<evidence type="ECO:0000256" key="14">
    <source>
        <dbReference type="ARBA" id="ARBA00040768"/>
    </source>
</evidence>
<evidence type="ECO:0000256" key="7">
    <source>
        <dbReference type="ARBA" id="ARBA00022857"/>
    </source>
</evidence>
<dbReference type="Gene3D" id="3.40.30.10">
    <property type="entry name" value="Glutaredoxin"/>
    <property type="match status" value="1"/>
</dbReference>
<evidence type="ECO:0000256" key="2">
    <source>
        <dbReference type="ARBA" id="ARBA00022490"/>
    </source>
</evidence>
<proteinExistence type="inferred from homology"/>
<dbReference type="GO" id="GO:0005829">
    <property type="term" value="C:cytosol"/>
    <property type="evidence" value="ECO:0007669"/>
    <property type="project" value="UniProtKB-SubCell"/>
</dbReference>
<evidence type="ECO:0000256" key="1">
    <source>
        <dbReference type="ARBA" id="ARBA00004514"/>
    </source>
</evidence>
<dbReference type="FunFam" id="3.40.30.10:FF:000243">
    <property type="entry name" value="Prostamide/prostaglandin F synthase"/>
    <property type="match status" value="1"/>
</dbReference>
<evidence type="ECO:0000256" key="4">
    <source>
        <dbReference type="ARBA" id="ARBA00022516"/>
    </source>
</evidence>
<keyword evidence="5" id="KW-0643">Prostaglandin biosynthesis</keyword>
<evidence type="ECO:0000256" key="17">
    <source>
        <dbReference type="ARBA" id="ARBA00048626"/>
    </source>
</evidence>
<comment type="similarity">
    <text evidence="12">Belongs to the peroxiredoxin-like PRXL2 family. Prostamide/prostaglandin F synthase subfamily.</text>
</comment>
<keyword evidence="7" id="KW-0521">NADP</keyword>
<evidence type="ECO:0000313" key="18">
    <source>
        <dbReference type="EMBL" id="JAT10970.1"/>
    </source>
</evidence>
<keyword evidence="6" id="KW-0276">Fatty acid metabolism</keyword>
<dbReference type="EMBL" id="GEBQ01011608">
    <property type="protein sequence ID" value="JAT28369.1"/>
    <property type="molecule type" value="Transcribed_RNA"/>
</dbReference>
<evidence type="ECO:0000256" key="11">
    <source>
        <dbReference type="ARBA" id="ARBA00037117"/>
    </source>
</evidence>
<keyword evidence="10" id="KW-0275">Fatty acid biosynthesis</keyword>
<gene>
    <name evidence="18" type="ORF">g.30898</name>
    <name evidence="20" type="ORF">g.30899</name>
    <name evidence="22" type="ORF">g.30900</name>
    <name evidence="19" type="ORF">g.30901</name>
    <name evidence="21" type="ORF">g.30902</name>
</gene>
<evidence type="ECO:0000256" key="3">
    <source>
        <dbReference type="ARBA" id="ARBA00022501"/>
    </source>
</evidence>
<evidence type="ECO:0000313" key="20">
    <source>
        <dbReference type="EMBL" id="JAT17482.1"/>
    </source>
</evidence>